<sequence>MKVEIELSACNFVKELPLKSRRIILKQLRRLEDPFQASEIEKIGNDVYRLHIGRTYTVFFMIYPEHDLVRVTDILPIGIAHKRYNRFI</sequence>
<dbReference type="Proteomes" id="UP000694228">
    <property type="component" value="Chromosome"/>
</dbReference>
<gene>
    <name evidence="1" type="ORF">KSK55_07115</name>
</gene>
<proteinExistence type="predicted"/>
<dbReference type="OrthoDB" id="228407at2157"/>
<protein>
    <recommendedName>
        <fullName evidence="3">Type II toxin-antitoxin system RelE/ParE family toxin</fullName>
    </recommendedName>
</protein>
<dbReference type="EMBL" id="CP077107">
    <property type="protein sequence ID" value="QXO96129.1"/>
    <property type="molecule type" value="Genomic_DNA"/>
</dbReference>
<reference evidence="1 2" key="1">
    <citation type="submission" date="2021-06" db="EMBL/GenBank/DDBJ databases">
        <title>Complete genome sequence of the secondary alcohol utilizing methanogen Methanospirillum hungatei strain GP1.</title>
        <authorList>
            <person name="Day L.A."/>
            <person name="Costa K.C."/>
        </authorList>
    </citation>
    <scope>NUCLEOTIDE SEQUENCE [LARGE SCALE GENOMIC DNA]</scope>
    <source>
        <strain evidence="1 2">GP1</strain>
    </source>
</reference>
<organism evidence="1 2">
    <name type="scientific">Methanospirillum hungatei</name>
    <dbReference type="NCBI Taxonomy" id="2203"/>
    <lineage>
        <taxon>Archaea</taxon>
        <taxon>Methanobacteriati</taxon>
        <taxon>Methanobacteriota</taxon>
        <taxon>Stenosarchaea group</taxon>
        <taxon>Methanomicrobia</taxon>
        <taxon>Methanomicrobiales</taxon>
        <taxon>Methanospirillaceae</taxon>
        <taxon>Methanospirillum</taxon>
    </lineage>
</organism>
<dbReference type="AlphaFoldDB" id="A0A8F5ZGT0"/>
<evidence type="ECO:0000313" key="1">
    <source>
        <dbReference type="EMBL" id="QXO96129.1"/>
    </source>
</evidence>
<accession>A0A8F5ZGT0</accession>
<name>A0A8F5ZGT0_METHU</name>
<evidence type="ECO:0008006" key="3">
    <source>
        <dbReference type="Google" id="ProtNLM"/>
    </source>
</evidence>
<evidence type="ECO:0000313" key="2">
    <source>
        <dbReference type="Proteomes" id="UP000694228"/>
    </source>
</evidence>